<dbReference type="Proteomes" id="UP000237222">
    <property type="component" value="Unassembled WGS sequence"/>
</dbReference>
<evidence type="ECO:0000313" key="2">
    <source>
        <dbReference type="Proteomes" id="UP000237222"/>
    </source>
</evidence>
<dbReference type="Pfam" id="PF08907">
    <property type="entry name" value="DUF1853"/>
    <property type="match status" value="1"/>
</dbReference>
<evidence type="ECO:0000313" key="1">
    <source>
        <dbReference type="EMBL" id="POP51265.1"/>
    </source>
</evidence>
<comment type="caution">
    <text evidence="1">The sequence shown here is derived from an EMBL/GenBank/DDBJ whole genome shotgun (WGS) entry which is preliminary data.</text>
</comment>
<dbReference type="InterPro" id="IPR015003">
    <property type="entry name" value="DUF1853"/>
</dbReference>
<sequence length="294" mass="33684">MRGASPITAATLPAFRSPLIRALAWSCFSETLINEITTATAVIHKPHLPLTPKRLNWLTALDTNDAPLKTYLDTHCKSTRLGLVFESLWHFFLQEDPDTELIAHNIPVRDGKRTLGEFDLIYYCRMSQRYIHLELAVKFFLGIPNRHTAPGLDQWYGPNRADRLDRKLARLTQHQLPLAHTDAGQAVIAQLGIDHLDQELQVNGILFHANTDNAPYPSLNSEHQRGDWLSLSAFQTAQEQERWRYIEKPSWLGAEYQTATPLENKHLQMAAHKPIMLINNKQQRRFLVADDWAD</sequence>
<reference evidence="1 2" key="1">
    <citation type="submission" date="2018-01" db="EMBL/GenBank/DDBJ databases">
        <authorList>
            <person name="Yu X.-D."/>
        </authorList>
    </citation>
    <scope>NUCLEOTIDE SEQUENCE [LARGE SCALE GENOMIC DNA]</scope>
    <source>
        <strain evidence="1 2">ZX-21</strain>
    </source>
</reference>
<proteinExistence type="predicted"/>
<organism evidence="1 2">
    <name type="scientific">Zhongshania marina</name>
    <dbReference type="NCBI Taxonomy" id="2304603"/>
    <lineage>
        <taxon>Bacteria</taxon>
        <taxon>Pseudomonadati</taxon>
        <taxon>Pseudomonadota</taxon>
        <taxon>Gammaproteobacteria</taxon>
        <taxon>Cellvibrionales</taxon>
        <taxon>Spongiibacteraceae</taxon>
        <taxon>Zhongshania</taxon>
    </lineage>
</organism>
<protein>
    <recommendedName>
        <fullName evidence="3">DUF1853 domain-containing protein</fullName>
    </recommendedName>
</protein>
<name>A0A2S4HBA9_9GAMM</name>
<gene>
    <name evidence="1" type="ORF">C0068_18310</name>
</gene>
<evidence type="ECO:0008006" key="3">
    <source>
        <dbReference type="Google" id="ProtNLM"/>
    </source>
</evidence>
<dbReference type="EMBL" id="PQGG01000042">
    <property type="protein sequence ID" value="POP51265.1"/>
    <property type="molecule type" value="Genomic_DNA"/>
</dbReference>
<accession>A0A2S4HBA9</accession>
<dbReference type="AlphaFoldDB" id="A0A2S4HBA9"/>